<name>A0A8K0KNG9_LADFU</name>
<feature type="region of interest" description="Disordered" evidence="1">
    <location>
        <begin position="209"/>
        <end position="252"/>
    </location>
</feature>
<evidence type="ECO:0000313" key="2">
    <source>
        <dbReference type="EMBL" id="KAG8236966.1"/>
    </source>
</evidence>
<feature type="compositionally biased region" description="Low complexity" evidence="1">
    <location>
        <begin position="209"/>
        <end position="218"/>
    </location>
</feature>
<keyword evidence="3" id="KW-1185">Reference proteome</keyword>
<proteinExistence type="predicted"/>
<evidence type="ECO:0008006" key="4">
    <source>
        <dbReference type="Google" id="ProtNLM"/>
    </source>
</evidence>
<feature type="compositionally biased region" description="Low complexity" evidence="1">
    <location>
        <begin position="226"/>
        <end position="252"/>
    </location>
</feature>
<reference evidence="2" key="1">
    <citation type="submission" date="2013-04" db="EMBL/GenBank/DDBJ databases">
        <authorList>
            <person name="Qu J."/>
            <person name="Murali S.C."/>
            <person name="Bandaranaike D."/>
            <person name="Bellair M."/>
            <person name="Blankenburg K."/>
            <person name="Chao H."/>
            <person name="Dinh H."/>
            <person name="Doddapaneni H."/>
            <person name="Downs B."/>
            <person name="Dugan-Rocha S."/>
            <person name="Elkadiri S."/>
            <person name="Gnanaolivu R.D."/>
            <person name="Hernandez B."/>
            <person name="Javaid M."/>
            <person name="Jayaseelan J.C."/>
            <person name="Lee S."/>
            <person name="Li M."/>
            <person name="Ming W."/>
            <person name="Munidasa M."/>
            <person name="Muniz J."/>
            <person name="Nguyen L."/>
            <person name="Ongeri F."/>
            <person name="Osuji N."/>
            <person name="Pu L.-L."/>
            <person name="Puazo M."/>
            <person name="Qu C."/>
            <person name="Quiroz J."/>
            <person name="Raj R."/>
            <person name="Weissenberger G."/>
            <person name="Xin Y."/>
            <person name="Zou X."/>
            <person name="Han Y."/>
            <person name="Richards S."/>
            <person name="Worley K."/>
            <person name="Muzny D."/>
            <person name="Gibbs R."/>
        </authorList>
    </citation>
    <scope>NUCLEOTIDE SEQUENCE</scope>
    <source>
        <strain evidence="2">Sampled in the wild</strain>
    </source>
</reference>
<protein>
    <recommendedName>
        <fullName evidence="4">Gag-like protein</fullName>
    </recommendedName>
</protein>
<evidence type="ECO:0000313" key="3">
    <source>
        <dbReference type="Proteomes" id="UP000792457"/>
    </source>
</evidence>
<dbReference type="OrthoDB" id="6624230at2759"/>
<reference evidence="2" key="2">
    <citation type="submission" date="2017-10" db="EMBL/GenBank/DDBJ databases">
        <title>Ladona fulva Genome sequencing and assembly.</title>
        <authorList>
            <person name="Murali S."/>
            <person name="Richards S."/>
            <person name="Bandaranaike D."/>
            <person name="Bellair M."/>
            <person name="Blankenburg K."/>
            <person name="Chao H."/>
            <person name="Dinh H."/>
            <person name="Doddapaneni H."/>
            <person name="Dugan-Rocha S."/>
            <person name="Elkadiri S."/>
            <person name="Gnanaolivu R."/>
            <person name="Hernandez B."/>
            <person name="Skinner E."/>
            <person name="Javaid M."/>
            <person name="Lee S."/>
            <person name="Li M."/>
            <person name="Ming W."/>
            <person name="Munidasa M."/>
            <person name="Muniz J."/>
            <person name="Nguyen L."/>
            <person name="Hughes D."/>
            <person name="Osuji N."/>
            <person name="Pu L.-L."/>
            <person name="Puazo M."/>
            <person name="Qu C."/>
            <person name="Quiroz J."/>
            <person name="Raj R."/>
            <person name="Weissenberger G."/>
            <person name="Xin Y."/>
            <person name="Zou X."/>
            <person name="Han Y."/>
            <person name="Worley K."/>
            <person name="Muzny D."/>
            <person name="Gibbs R."/>
        </authorList>
    </citation>
    <scope>NUCLEOTIDE SEQUENCE</scope>
    <source>
        <strain evidence="2">Sampled in the wild</strain>
    </source>
</reference>
<evidence type="ECO:0000256" key="1">
    <source>
        <dbReference type="SAM" id="MobiDB-lite"/>
    </source>
</evidence>
<dbReference type="Proteomes" id="UP000792457">
    <property type="component" value="Unassembled WGS sequence"/>
</dbReference>
<accession>A0A8K0KNG9</accession>
<gene>
    <name evidence="2" type="ORF">J437_LFUL016537</name>
</gene>
<dbReference type="EMBL" id="KZ309098">
    <property type="protein sequence ID" value="KAG8236966.1"/>
    <property type="molecule type" value="Genomic_DNA"/>
</dbReference>
<organism evidence="2 3">
    <name type="scientific">Ladona fulva</name>
    <name type="common">Scarce chaser dragonfly</name>
    <name type="synonym">Libellula fulva</name>
    <dbReference type="NCBI Taxonomy" id="123851"/>
    <lineage>
        <taxon>Eukaryota</taxon>
        <taxon>Metazoa</taxon>
        <taxon>Ecdysozoa</taxon>
        <taxon>Arthropoda</taxon>
        <taxon>Hexapoda</taxon>
        <taxon>Insecta</taxon>
        <taxon>Pterygota</taxon>
        <taxon>Palaeoptera</taxon>
        <taxon>Odonata</taxon>
        <taxon>Epiprocta</taxon>
        <taxon>Anisoptera</taxon>
        <taxon>Libelluloidea</taxon>
        <taxon>Libellulidae</taxon>
        <taxon>Ladona</taxon>
    </lineage>
</organism>
<comment type="caution">
    <text evidence="2">The sequence shown here is derived from an EMBL/GenBank/DDBJ whole genome shotgun (WGS) entry which is preliminary data.</text>
</comment>
<dbReference type="AlphaFoldDB" id="A0A8K0KNG9"/>
<sequence>MAGSNIILIKAQKLEDYFLTINFLKERNVEYFTYQVPSLRNHDFVIRHLPTNTEPEAIKSALEDLNFKIINVMQLTTSRPTLEEKAAGKVIGEKRPVPVFKITVDHLHDANEFKQITSLFHLKIAIQDFIKPKAPVQCTRCQRLGHTRNFCNLNANCVKCGGPHLTSECKKTKEDEPICYNCKQKHTANYSGCSFFTVAKHALRNTNQPIPTPITNIPSQFPSLPTPSYSQITSQTPQQQTNTPTNSNNTNTNDLIQWTLNIINQV</sequence>